<dbReference type="InterPro" id="IPR021139">
    <property type="entry name" value="NYN"/>
</dbReference>
<proteinExistence type="predicted"/>
<comment type="caution">
    <text evidence="3">The sequence shown here is derived from an EMBL/GenBank/DDBJ whole genome shotgun (WGS) entry which is preliminary data.</text>
</comment>
<organism evidence="3 4">
    <name type="scientific">Candidatus Adlerbacteria bacterium RIFCSPLOWO2_01_FULL_54_21b</name>
    <dbReference type="NCBI Taxonomy" id="1797245"/>
    <lineage>
        <taxon>Bacteria</taxon>
        <taxon>Candidatus Adleribacteriota</taxon>
    </lineage>
</organism>
<feature type="domain" description="NYN" evidence="2">
    <location>
        <begin position="10"/>
        <end position="158"/>
    </location>
</feature>
<accession>A0A1F4XZ60</accession>
<dbReference type="GO" id="GO:0004540">
    <property type="term" value="F:RNA nuclease activity"/>
    <property type="evidence" value="ECO:0007669"/>
    <property type="project" value="InterPro"/>
</dbReference>
<dbReference type="Pfam" id="PF01936">
    <property type="entry name" value="NYN"/>
    <property type="match status" value="1"/>
</dbReference>
<evidence type="ECO:0000313" key="4">
    <source>
        <dbReference type="Proteomes" id="UP000178585"/>
    </source>
</evidence>
<evidence type="ECO:0000313" key="3">
    <source>
        <dbReference type="EMBL" id="OGC87000.1"/>
    </source>
</evidence>
<dbReference type="Gene3D" id="3.40.50.1010">
    <property type="entry name" value="5'-nuclease"/>
    <property type="match status" value="1"/>
</dbReference>
<dbReference type="AlphaFoldDB" id="A0A1F4XZ60"/>
<feature type="compositionally biased region" description="Acidic residues" evidence="1">
    <location>
        <begin position="204"/>
        <end position="214"/>
    </location>
</feature>
<dbReference type="InterPro" id="IPR047140">
    <property type="entry name" value="LabA"/>
</dbReference>
<name>A0A1F4XZ60_9BACT</name>
<dbReference type="PANTHER" id="PTHR35458">
    <property type="entry name" value="SLR0755 PROTEIN"/>
    <property type="match status" value="1"/>
</dbReference>
<dbReference type="PANTHER" id="PTHR35458:SF8">
    <property type="entry name" value="SLR0650 PROTEIN"/>
    <property type="match status" value="1"/>
</dbReference>
<gene>
    <name evidence="3" type="ORF">A2949_01340</name>
</gene>
<evidence type="ECO:0000259" key="2">
    <source>
        <dbReference type="Pfam" id="PF01936"/>
    </source>
</evidence>
<dbReference type="STRING" id="1797245.A2949_01340"/>
<dbReference type="CDD" id="cd10911">
    <property type="entry name" value="PIN_LabA"/>
    <property type="match status" value="1"/>
</dbReference>
<protein>
    <recommendedName>
        <fullName evidence="2">NYN domain-containing protein</fullName>
    </recommendedName>
</protein>
<reference evidence="3 4" key="1">
    <citation type="journal article" date="2016" name="Nat. Commun.">
        <title>Thousands of microbial genomes shed light on interconnected biogeochemical processes in an aquifer system.</title>
        <authorList>
            <person name="Anantharaman K."/>
            <person name="Brown C.T."/>
            <person name="Hug L.A."/>
            <person name="Sharon I."/>
            <person name="Castelle C.J."/>
            <person name="Probst A.J."/>
            <person name="Thomas B.C."/>
            <person name="Singh A."/>
            <person name="Wilkins M.J."/>
            <person name="Karaoz U."/>
            <person name="Brodie E.L."/>
            <person name="Williams K.H."/>
            <person name="Hubbard S.S."/>
            <person name="Banfield J.F."/>
        </authorList>
    </citation>
    <scope>NUCLEOTIDE SEQUENCE [LARGE SCALE GENOMIC DNA]</scope>
</reference>
<feature type="region of interest" description="Disordered" evidence="1">
    <location>
        <begin position="184"/>
        <end position="222"/>
    </location>
</feature>
<dbReference type="EMBL" id="MEWZ01000009">
    <property type="protein sequence ID" value="OGC87000.1"/>
    <property type="molecule type" value="Genomic_DNA"/>
</dbReference>
<evidence type="ECO:0000256" key="1">
    <source>
        <dbReference type="SAM" id="MobiDB-lite"/>
    </source>
</evidence>
<sequence length="222" mass="24048">MAIIKHKSQRVGIFIDTQNLYHSAKNLYKAKVNFGQIVKEAVAGRNLIRAIAYVIRTESEDEKGFFEALNKLGIETKVKDIRVFAGGAKKADWDIGMAIDAVAMGQKLDTIILATGDGDFVPLVEYLKYTYGVQVEAIAFGKSSSGQLREAVDDFIDICEDPRNYLIGSRSGVGRYIPGFGGKSGNGGGKEGRVDADTSVETTEAPEWDGEGEDPAIKMSGE</sequence>
<dbReference type="Proteomes" id="UP000178585">
    <property type="component" value="Unassembled WGS sequence"/>
</dbReference>